<organism evidence="1 2">
    <name type="scientific">Halopseudomonas sabulinigri</name>
    <dbReference type="NCBI Taxonomy" id="472181"/>
    <lineage>
        <taxon>Bacteria</taxon>
        <taxon>Pseudomonadati</taxon>
        <taxon>Pseudomonadota</taxon>
        <taxon>Gammaproteobacteria</taxon>
        <taxon>Pseudomonadales</taxon>
        <taxon>Pseudomonadaceae</taxon>
        <taxon>Halopseudomonas</taxon>
    </lineage>
</organism>
<proteinExistence type="predicted"/>
<dbReference type="OrthoDB" id="9885747at2"/>
<dbReference type="Proteomes" id="UP000243413">
    <property type="component" value="Chromosome I"/>
</dbReference>
<dbReference type="AlphaFoldDB" id="A0A1H1T4S4"/>
<sequence length="51" mass="5286">MIKSGSSWFVPVALALVFGAASVFVSQQSPLPAADLFGAPVAVVSDIFSRF</sequence>
<name>A0A1H1T4S4_9GAMM</name>
<protein>
    <submittedName>
        <fullName evidence="1">Uncharacterized protein</fullName>
    </submittedName>
</protein>
<dbReference type="RefSeq" id="WP_157719354.1">
    <property type="nucleotide sequence ID" value="NZ_LT629763.1"/>
</dbReference>
<evidence type="ECO:0000313" key="1">
    <source>
        <dbReference type="EMBL" id="SDS55208.1"/>
    </source>
</evidence>
<evidence type="ECO:0000313" key="2">
    <source>
        <dbReference type="Proteomes" id="UP000243413"/>
    </source>
</evidence>
<dbReference type="STRING" id="472181.SAMN05216271_2172"/>
<dbReference type="EMBL" id="LT629763">
    <property type="protein sequence ID" value="SDS55208.1"/>
    <property type="molecule type" value="Genomic_DNA"/>
</dbReference>
<gene>
    <name evidence="1" type="ORF">SAMN05216271_2172</name>
</gene>
<reference evidence="2" key="1">
    <citation type="submission" date="2016-10" db="EMBL/GenBank/DDBJ databases">
        <authorList>
            <person name="Varghese N."/>
            <person name="Submissions S."/>
        </authorList>
    </citation>
    <scope>NUCLEOTIDE SEQUENCE [LARGE SCALE GENOMIC DNA]</scope>
    <source>
        <strain evidence="2">JCM 14963</strain>
    </source>
</reference>
<accession>A0A1H1T4S4</accession>